<dbReference type="InterPro" id="IPR022441">
    <property type="entry name" value="Para_beta_helix_rpt-2"/>
</dbReference>
<evidence type="ECO:0000256" key="1">
    <source>
        <dbReference type="ARBA" id="ARBA00004906"/>
    </source>
</evidence>
<dbReference type="NCBIfam" id="TIGR03804">
    <property type="entry name" value="para_beta_helix"/>
    <property type="match status" value="5"/>
</dbReference>
<proteinExistence type="predicted"/>
<dbReference type="Proteomes" id="UP001231941">
    <property type="component" value="Unassembled WGS sequence"/>
</dbReference>
<dbReference type="SUPFAM" id="SSF51126">
    <property type="entry name" value="Pectin lyase-like"/>
    <property type="match status" value="1"/>
</dbReference>
<evidence type="ECO:0000313" key="5">
    <source>
        <dbReference type="EMBL" id="MDP5273192.1"/>
    </source>
</evidence>
<dbReference type="Pfam" id="PF05048">
    <property type="entry name" value="NosD"/>
    <property type="match status" value="1"/>
</dbReference>
<evidence type="ECO:0000256" key="3">
    <source>
        <dbReference type="ARBA" id="ARBA00022786"/>
    </source>
</evidence>
<dbReference type="RefSeq" id="WP_305990478.1">
    <property type="nucleotide sequence ID" value="NZ_JAVAMP010000001.1"/>
</dbReference>
<keyword evidence="6" id="KW-1185">Reference proteome</keyword>
<evidence type="ECO:0000259" key="4">
    <source>
        <dbReference type="Pfam" id="PF05048"/>
    </source>
</evidence>
<dbReference type="InterPro" id="IPR051550">
    <property type="entry name" value="SCF-Subunits/Alg-Epimerases"/>
</dbReference>
<comment type="pathway">
    <text evidence="1">Protein modification; protein ubiquitination.</text>
</comment>
<keyword evidence="2" id="KW-0677">Repeat</keyword>
<dbReference type="EMBL" id="JAVAMP010000001">
    <property type="protein sequence ID" value="MDP5273192.1"/>
    <property type="molecule type" value="Genomic_DNA"/>
</dbReference>
<dbReference type="InterPro" id="IPR006626">
    <property type="entry name" value="PbH1"/>
</dbReference>
<keyword evidence="3" id="KW-0833">Ubl conjugation pathway</keyword>
<reference evidence="5 6" key="1">
    <citation type="submission" date="2023-08" db="EMBL/GenBank/DDBJ databases">
        <authorList>
            <person name="Park J.-S."/>
        </authorList>
    </citation>
    <scope>NUCLEOTIDE SEQUENCE [LARGE SCALE GENOMIC DNA]</scope>
    <source>
        <strain evidence="5 6">2205SS18-9</strain>
    </source>
</reference>
<feature type="domain" description="Periplasmic copper-binding protein NosD beta helix" evidence="4">
    <location>
        <begin position="17"/>
        <end position="194"/>
    </location>
</feature>
<dbReference type="InterPro" id="IPR011050">
    <property type="entry name" value="Pectin_lyase_fold/virulence"/>
</dbReference>
<dbReference type="InterPro" id="IPR007742">
    <property type="entry name" value="NosD_dom"/>
</dbReference>
<protein>
    <submittedName>
        <fullName evidence="5">NosD domain-containing protein</fullName>
    </submittedName>
</protein>
<name>A0ABT9IV48_9BACL</name>
<dbReference type="PANTHER" id="PTHR22990">
    <property type="entry name" value="F-BOX ONLY PROTEIN"/>
    <property type="match status" value="1"/>
</dbReference>
<accession>A0ABT9IV48</accession>
<dbReference type="PANTHER" id="PTHR22990:SF15">
    <property type="entry name" value="F-BOX ONLY PROTEIN 10"/>
    <property type="match status" value="1"/>
</dbReference>
<gene>
    <name evidence="5" type="ORF">Q5Y73_03675</name>
</gene>
<dbReference type="SMART" id="SM00710">
    <property type="entry name" value="PbH1"/>
    <property type="match status" value="7"/>
</dbReference>
<evidence type="ECO:0000313" key="6">
    <source>
        <dbReference type="Proteomes" id="UP001231941"/>
    </source>
</evidence>
<comment type="caution">
    <text evidence="5">The sequence shown here is derived from an EMBL/GenBank/DDBJ whole genome shotgun (WGS) entry which is preliminary data.</text>
</comment>
<dbReference type="InterPro" id="IPR012334">
    <property type="entry name" value="Pectin_lyas_fold"/>
</dbReference>
<sequence>MGTTLVPTDELTIQDVVDNANPGDTICVDASLQLTYLESVVVFTDNIIIVGINGTPIVSPGSGLGFALSGVTGVTIDNFDITGFNGTNDEGIFVSGGSTMCTIENNIIDDNTVGIFFDNGSDNHTVQNNMIDNNGTGILIDESEENMILDNMIENNTSEGILLRDSANNNTIDDNTIDNNEDGIVLDASEMNMIQQDNIITNNNSTGILLRNNSNVNLIDNNTVQNNSIGILLDDSLNNTIENNLVQFNIGMVGTQNFSISKSDVANFAFCDKEPVIGMNCYQVKAVLLTPVGMM</sequence>
<dbReference type="Gene3D" id="2.160.20.10">
    <property type="entry name" value="Single-stranded right-handed beta-helix, Pectin lyase-like"/>
    <property type="match status" value="1"/>
</dbReference>
<organism evidence="5 6">
    <name type="scientific">Chengkuizengella axinellae</name>
    <dbReference type="NCBI Taxonomy" id="3064388"/>
    <lineage>
        <taxon>Bacteria</taxon>
        <taxon>Bacillati</taxon>
        <taxon>Bacillota</taxon>
        <taxon>Bacilli</taxon>
        <taxon>Bacillales</taxon>
        <taxon>Paenibacillaceae</taxon>
        <taxon>Chengkuizengella</taxon>
    </lineage>
</organism>
<evidence type="ECO:0000256" key="2">
    <source>
        <dbReference type="ARBA" id="ARBA00022737"/>
    </source>
</evidence>